<dbReference type="PANTHER" id="PTHR36114:SF4">
    <property type="entry name" value="CUPIN 2 CONSERVED BARREL DOMAIN-CONTAINING PROTEIN"/>
    <property type="match status" value="1"/>
</dbReference>
<dbReference type="InterPro" id="IPR014710">
    <property type="entry name" value="RmlC-like_jellyroll"/>
</dbReference>
<dbReference type="RefSeq" id="WP_096462973.1">
    <property type="nucleotide sequence ID" value="NZ_AP014936.1"/>
</dbReference>
<dbReference type="InterPro" id="IPR052044">
    <property type="entry name" value="PKS_Associated_Protein"/>
</dbReference>
<keyword evidence="3" id="KW-1185">Reference proteome</keyword>
<evidence type="ECO:0000313" key="2">
    <source>
        <dbReference type="EMBL" id="BAU49477.1"/>
    </source>
</evidence>
<reference evidence="2 3" key="1">
    <citation type="submission" date="2015-08" db="EMBL/GenBank/DDBJ databases">
        <title>Complete genome sequence of Sulfurifustis variabilis.</title>
        <authorList>
            <person name="Miura A."/>
            <person name="Kojima H."/>
            <person name="Fukui M."/>
        </authorList>
    </citation>
    <scope>NUCLEOTIDE SEQUENCE [LARGE SCALE GENOMIC DNA]</scope>
    <source>
        <strain evidence="3">skN76</strain>
    </source>
</reference>
<sequence>MTAPTRTRYTEVQPYRTKDGSIIRELMHPAVHGNRSQSLAEAIVAPGTATRLHRHDRSEEIYHVVTGEGRMTLEGEQYEVGPGDTVAIPPGAAHCIENTGTEPLRILCACTPPYDHGDTHLV</sequence>
<proteinExistence type="predicted"/>
<dbReference type="PANTHER" id="PTHR36114">
    <property type="entry name" value="16.7 KDA PROTEIN IN WHIE LOCUS"/>
    <property type="match status" value="1"/>
</dbReference>
<dbReference type="Gene3D" id="2.60.120.10">
    <property type="entry name" value="Jelly Rolls"/>
    <property type="match status" value="1"/>
</dbReference>
<dbReference type="Pfam" id="PF07883">
    <property type="entry name" value="Cupin_2"/>
    <property type="match status" value="1"/>
</dbReference>
<feature type="domain" description="Cupin type-2" evidence="1">
    <location>
        <begin position="43"/>
        <end position="109"/>
    </location>
</feature>
<dbReference type="InterPro" id="IPR011051">
    <property type="entry name" value="RmlC_Cupin_sf"/>
</dbReference>
<name>A0A1B4VFH4_9GAMM</name>
<evidence type="ECO:0000259" key="1">
    <source>
        <dbReference type="Pfam" id="PF07883"/>
    </source>
</evidence>
<protein>
    <recommendedName>
        <fullName evidence="1">Cupin type-2 domain-containing protein</fullName>
    </recommendedName>
</protein>
<dbReference type="EMBL" id="AP014936">
    <property type="protein sequence ID" value="BAU49477.1"/>
    <property type="molecule type" value="Genomic_DNA"/>
</dbReference>
<dbReference type="AlphaFoldDB" id="A0A1B4VFH4"/>
<dbReference type="CDD" id="cd02214">
    <property type="entry name" value="cupin_MJ1618"/>
    <property type="match status" value="1"/>
</dbReference>
<dbReference type="OrthoDB" id="9180677at2"/>
<dbReference type="InterPro" id="IPR013096">
    <property type="entry name" value="Cupin_2"/>
</dbReference>
<gene>
    <name evidence="2" type="ORF">SVA_2929</name>
</gene>
<dbReference type="SUPFAM" id="SSF51182">
    <property type="entry name" value="RmlC-like cupins"/>
    <property type="match status" value="1"/>
</dbReference>
<dbReference type="Proteomes" id="UP000218899">
    <property type="component" value="Chromosome"/>
</dbReference>
<accession>A0A1B4VFH4</accession>
<organism evidence="2 3">
    <name type="scientific">Sulfurifustis variabilis</name>
    <dbReference type="NCBI Taxonomy" id="1675686"/>
    <lineage>
        <taxon>Bacteria</taxon>
        <taxon>Pseudomonadati</taxon>
        <taxon>Pseudomonadota</taxon>
        <taxon>Gammaproteobacteria</taxon>
        <taxon>Acidiferrobacterales</taxon>
        <taxon>Acidiferrobacteraceae</taxon>
        <taxon>Sulfurifustis</taxon>
    </lineage>
</organism>
<evidence type="ECO:0000313" key="3">
    <source>
        <dbReference type="Proteomes" id="UP000218899"/>
    </source>
</evidence>
<dbReference type="KEGG" id="sva:SVA_2929"/>